<organism evidence="1 2">
    <name type="scientific">Propionivibrio dicarboxylicus</name>
    <dbReference type="NCBI Taxonomy" id="83767"/>
    <lineage>
        <taxon>Bacteria</taxon>
        <taxon>Pseudomonadati</taxon>
        <taxon>Pseudomonadota</taxon>
        <taxon>Betaproteobacteria</taxon>
        <taxon>Rhodocyclales</taxon>
        <taxon>Rhodocyclaceae</taxon>
        <taxon>Propionivibrio</taxon>
    </lineage>
</organism>
<reference evidence="1 2" key="1">
    <citation type="submission" date="2016-10" db="EMBL/GenBank/DDBJ databases">
        <authorList>
            <person name="de Groot N.N."/>
        </authorList>
    </citation>
    <scope>NUCLEOTIDE SEQUENCE [LARGE SCALE GENOMIC DNA]</scope>
    <source>
        <strain evidence="1 2">DSM 5885</strain>
    </source>
</reference>
<evidence type="ECO:0000313" key="2">
    <source>
        <dbReference type="Proteomes" id="UP000198607"/>
    </source>
</evidence>
<sequence length="499" mass="55509">MTSLINQIPNLENFPLQAMGSLVPVTLDMYRETKGSAAAIATSLLATLSLTCQGRIRVRKRDNLESPVSLGFIVEQDSGERKTSMVKRATGAISSFSSSQASEYEKSYSRYLSDLSAWKSKTKGLQDAIRKKAAKGIPLDSEEASLKELSDKKPKRPKPFHLIIEKATSEAITSVFSESLPTTALFSDEGGIITNGRALLDLSILCKAWDGSDIYLDSVSNGTKIVRDPTLTIALFIQRQVLEQYLCRKGELARGTGFLARTYVVRPPQMAGTRFLEYAVKSDGTALKQFESRCLKILNEQISIDGQCLPEKLILAFSPEAQPRWIRKHDQIESQMTPGGFFYAFKDFGSKHADKIARLAAILEYYETGSTIISLETLERAITISDWYATEFVRYFTPAPTVPQEQIDGDILLRWLANYVRTTNQLCVKKNDVRSGGPNSLRNIARLNAAIQNLDTRLIAGERKLQSDKAVFISMNPNFFTADMIARICQTLPVGRSII</sequence>
<name>A0A1G7Z7P2_9RHOO</name>
<dbReference type="InterPro" id="IPR025048">
    <property type="entry name" value="DUF3987"/>
</dbReference>
<evidence type="ECO:0000313" key="1">
    <source>
        <dbReference type="EMBL" id="SDH04140.1"/>
    </source>
</evidence>
<dbReference type="RefSeq" id="WP_091934912.1">
    <property type="nucleotide sequence ID" value="NZ_FNCY01000003.1"/>
</dbReference>
<dbReference type="Proteomes" id="UP000198607">
    <property type="component" value="Unassembled WGS sequence"/>
</dbReference>
<dbReference type="OrthoDB" id="9067983at2"/>
<dbReference type="EMBL" id="FNCY01000003">
    <property type="protein sequence ID" value="SDH04140.1"/>
    <property type="molecule type" value="Genomic_DNA"/>
</dbReference>
<gene>
    <name evidence="1" type="ORF">SAMN05660652_01084</name>
</gene>
<accession>A0A1G7Z7P2</accession>
<dbReference type="STRING" id="83767.SAMN05660652_01084"/>
<protein>
    <recommendedName>
        <fullName evidence="3">DUF3987 domain-containing protein</fullName>
    </recommendedName>
</protein>
<evidence type="ECO:0008006" key="3">
    <source>
        <dbReference type="Google" id="ProtNLM"/>
    </source>
</evidence>
<proteinExistence type="predicted"/>
<dbReference type="AlphaFoldDB" id="A0A1G7Z7P2"/>
<dbReference type="Pfam" id="PF13148">
    <property type="entry name" value="DUF3987"/>
    <property type="match status" value="1"/>
</dbReference>
<keyword evidence="2" id="KW-1185">Reference proteome</keyword>